<dbReference type="AlphaFoldDB" id="A0A2T6FWN5"/>
<gene>
    <name evidence="2" type="ORF">C8Z91_23145</name>
</gene>
<feature type="compositionally biased region" description="Low complexity" evidence="1">
    <location>
        <begin position="221"/>
        <end position="297"/>
    </location>
</feature>
<dbReference type="PANTHER" id="PTHR24637:SF428">
    <property type="entry name" value="SCAVENGER RECEPTOR CLASS A MEMBER 3"/>
    <property type="match status" value="1"/>
</dbReference>
<evidence type="ECO:0000313" key="3">
    <source>
        <dbReference type="Proteomes" id="UP000244184"/>
    </source>
</evidence>
<dbReference type="PANTHER" id="PTHR24637">
    <property type="entry name" value="COLLAGEN"/>
    <property type="match status" value="1"/>
</dbReference>
<sequence>MNGVGKSEPLPQSPSLRAENIRFHLFNSRGSLCIITYYVKGFAILVFESGATLVYGGDIQLAESAFRAHALTSQIIPTTGPFNVAFQTVEYDLNGEYNPTTSTFVSSQGGVYTISVSLLLLADPSVEFVALSLSGPNQSGIIFIRDIDLPDLPFTVNFTAQMNFAPGDSLGVVLQPNAGTVTVVAQSVFTHLEAARTDGAVGPAGPQGPQGPQGGGPQGPQGPRGTQGTQGPQGPQGQRGVQGFQGPQGTQGPQGAQGAQGPQGPQGQRGVQGFQGPQGTQGPRGAQGAQGPQGPQG</sequence>
<dbReference type="InterPro" id="IPR008160">
    <property type="entry name" value="Collagen"/>
</dbReference>
<proteinExistence type="predicted"/>
<organism evidence="2 3">
    <name type="scientific">Paenibacillus elgii</name>
    <dbReference type="NCBI Taxonomy" id="189691"/>
    <lineage>
        <taxon>Bacteria</taxon>
        <taxon>Bacillati</taxon>
        <taxon>Bacillota</taxon>
        <taxon>Bacilli</taxon>
        <taxon>Bacillales</taxon>
        <taxon>Paenibacillaceae</taxon>
        <taxon>Paenibacillus</taxon>
    </lineage>
</organism>
<evidence type="ECO:0008006" key="4">
    <source>
        <dbReference type="Google" id="ProtNLM"/>
    </source>
</evidence>
<name>A0A2T6FWN5_9BACL</name>
<dbReference type="SUPFAM" id="SSF49842">
    <property type="entry name" value="TNF-like"/>
    <property type="match status" value="1"/>
</dbReference>
<dbReference type="EMBL" id="PYHP01000069">
    <property type="protein sequence ID" value="PUA36319.1"/>
    <property type="molecule type" value="Genomic_DNA"/>
</dbReference>
<feature type="region of interest" description="Disordered" evidence="1">
    <location>
        <begin position="198"/>
        <end position="297"/>
    </location>
</feature>
<protein>
    <recommendedName>
        <fullName evidence="4">Collagen-like protein</fullName>
    </recommendedName>
</protein>
<evidence type="ECO:0000256" key="1">
    <source>
        <dbReference type="SAM" id="MobiDB-lite"/>
    </source>
</evidence>
<reference evidence="2 3" key="1">
    <citation type="submission" date="2018-03" db="EMBL/GenBank/DDBJ databases">
        <title>Genome sequence of Paenibacillus elgii strain AC13 an antimicrobial compound producing bacteria.</title>
        <authorList>
            <person name="Kurokawa A.S."/>
            <person name="Araujo J.F."/>
            <person name="Costa R.A."/>
            <person name="Ortega D.B."/>
            <person name="Pires A.S."/>
            <person name="Pappas G.J.Jr."/>
            <person name="Franco O.L."/>
            <person name="Barreto C."/>
            <person name="Magalhaes B.S."/>
            <person name="Kruger R.H."/>
        </authorList>
    </citation>
    <scope>NUCLEOTIDE SEQUENCE [LARGE SCALE GENOMIC DNA]</scope>
    <source>
        <strain evidence="2 3">AC13</strain>
    </source>
</reference>
<dbReference type="Proteomes" id="UP000244184">
    <property type="component" value="Unassembled WGS sequence"/>
</dbReference>
<dbReference type="Gene3D" id="2.60.120.40">
    <property type="match status" value="1"/>
</dbReference>
<dbReference type="Pfam" id="PF01391">
    <property type="entry name" value="Collagen"/>
    <property type="match status" value="1"/>
</dbReference>
<accession>A0A2T6FWN5</accession>
<evidence type="ECO:0000313" key="2">
    <source>
        <dbReference type="EMBL" id="PUA36319.1"/>
    </source>
</evidence>
<dbReference type="InterPro" id="IPR008983">
    <property type="entry name" value="Tumour_necrosis_fac-like_dom"/>
</dbReference>
<comment type="caution">
    <text evidence="2">The sequence shown here is derived from an EMBL/GenBank/DDBJ whole genome shotgun (WGS) entry which is preliminary data.</text>
</comment>
<feature type="non-terminal residue" evidence="2">
    <location>
        <position position="297"/>
    </location>
</feature>